<dbReference type="STRING" id="39947.A0A0P0X554"/>
<dbReference type="AlphaFoldDB" id="A0A0P0X554"/>
<keyword evidence="2" id="KW-0547">Nucleotide-binding</keyword>
<keyword evidence="7" id="KW-1185">Reference proteome</keyword>
<evidence type="ECO:0000256" key="2">
    <source>
        <dbReference type="ARBA" id="ARBA00022741"/>
    </source>
</evidence>
<sequence length="107" mass="12436">MVPGLRDRKFNLCYRSLRVSQPRGPSSEALHLGHLIPFMEYLQDAFKVPQVIQLTDDEKFMWKNLTIAECKRLAHENAKDIITCGFDIEKTFIFTDFSYVGGFITYL</sequence>
<dbReference type="GO" id="GO:0048608">
    <property type="term" value="P:reproductive structure development"/>
    <property type="evidence" value="ECO:0007669"/>
    <property type="project" value="UniProtKB-ARBA"/>
</dbReference>
<name>A0A0P0X554_ORYSJ</name>
<dbReference type="Gene3D" id="3.40.50.620">
    <property type="entry name" value="HUPs"/>
    <property type="match status" value="1"/>
</dbReference>
<dbReference type="PANTHER" id="PTHR10055">
    <property type="entry name" value="TRYPTOPHANYL-TRNA SYNTHETASE"/>
    <property type="match status" value="1"/>
</dbReference>
<evidence type="ECO:0000256" key="3">
    <source>
        <dbReference type="ARBA" id="ARBA00022840"/>
    </source>
</evidence>
<proteinExistence type="predicted"/>
<evidence type="ECO:0000256" key="4">
    <source>
        <dbReference type="ARBA" id="ARBA00023146"/>
    </source>
</evidence>
<keyword evidence="4" id="KW-0030">Aminoacyl-tRNA synthetase</keyword>
<dbReference type="GO" id="GO:0006418">
    <property type="term" value="P:tRNA aminoacylation for protein translation"/>
    <property type="evidence" value="ECO:0007669"/>
    <property type="project" value="InterPro"/>
</dbReference>
<reference evidence="7" key="1">
    <citation type="journal article" date="2005" name="Nature">
        <title>The map-based sequence of the rice genome.</title>
        <authorList>
            <consortium name="International rice genome sequencing project (IRGSP)"/>
            <person name="Matsumoto T."/>
            <person name="Wu J."/>
            <person name="Kanamori H."/>
            <person name="Katayose Y."/>
            <person name="Fujisawa M."/>
            <person name="Namiki N."/>
            <person name="Mizuno H."/>
            <person name="Yamamoto K."/>
            <person name="Antonio B.A."/>
            <person name="Baba T."/>
            <person name="Sakata K."/>
            <person name="Nagamura Y."/>
            <person name="Aoki H."/>
            <person name="Arikawa K."/>
            <person name="Arita K."/>
            <person name="Bito T."/>
            <person name="Chiden Y."/>
            <person name="Fujitsuka N."/>
            <person name="Fukunaka R."/>
            <person name="Hamada M."/>
            <person name="Harada C."/>
            <person name="Hayashi A."/>
            <person name="Hijishita S."/>
            <person name="Honda M."/>
            <person name="Hosokawa S."/>
            <person name="Ichikawa Y."/>
            <person name="Idonuma A."/>
            <person name="Iijima M."/>
            <person name="Ikeda M."/>
            <person name="Ikeno M."/>
            <person name="Ito K."/>
            <person name="Ito S."/>
            <person name="Ito T."/>
            <person name="Ito Y."/>
            <person name="Ito Y."/>
            <person name="Iwabuchi A."/>
            <person name="Kamiya K."/>
            <person name="Karasawa W."/>
            <person name="Kurita K."/>
            <person name="Katagiri S."/>
            <person name="Kikuta A."/>
            <person name="Kobayashi H."/>
            <person name="Kobayashi N."/>
            <person name="Machita K."/>
            <person name="Maehara T."/>
            <person name="Masukawa M."/>
            <person name="Mizubayashi T."/>
            <person name="Mukai Y."/>
            <person name="Nagasaki H."/>
            <person name="Nagata Y."/>
            <person name="Naito S."/>
            <person name="Nakashima M."/>
            <person name="Nakama Y."/>
            <person name="Nakamichi Y."/>
            <person name="Nakamura M."/>
            <person name="Meguro A."/>
            <person name="Negishi M."/>
            <person name="Ohta I."/>
            <person name="Ohta T."/>
            <person name="Okamoto M."/>
            <person name="Ono N."/>
            <person name="Saji S."/>
            <person name="Sakaguchi M."/>
            <person name="Sakai K."/>
            <person name="Shibata M."/>
            <person name="Shimokawa T."/>
            <person name="Song J."/>
            <person name="Takazaki Y."/>
            <person name="Terasawa K."/>
            <person name="Tsugane M."/>
            <person name="Tsuji K."/>
            <person name="Ueda S."/>
            <person name="Waki K."/>
            <person name="Yamagata H."/>
            <person name="Yamamoto M."/>
            <person name="Yamamoto S."/>
            <person name="Yamane H."/>
            <person name="Yoshiki S."/>
            <person name="Yoshihara R."/>
            <person name="Yukawa K."/>
            <person name="Zhong H."/>
            <person name="Yano M."/>
            <person name="Yuan Q."/>
            <person name="Ouyang S."/>
            <person name="Liu J."/>
            <person name="Jones K.M."/>
            <person name="Gansberger K."/>
            <person name="Moffat K."/>
            <person name="Hill J."/>
            <person name="Bera J."/>
            <person name="Fadrosh D."/>
            <person name="Jin S."/>
            <person name="Johri S."/>
            <person name="Kim M."/>
            <person name="Overton L."/>
            <person name="Reardon M."/>
            <person name="Tsitrin T."/>
            <person name="Vuong H."/>
            <person name="Weaver B."/>
            <person name="Ciecko A."/>
            <person name="Tallon L."/>
            <person name="Jackson J."/>
            <person name="Pai G."/>
            <person name="Aken S.V."/>
            <person name="Utterback T."/>
            <person name="Reidmuller S."/>
            <person name="Feldblyum T."/>
            <person name="Hsiao J."/>
            <person name="Zismann V."/>
            <person name="Iobst S."/>
            <person name="de Vazeille A.R."/>
            <person name="Buell C.R."/>
            <person name="Ying K."/>
            <person name="Li Y."/>
            <person name="Lu T."/>
            <person name="Huang Y."/>
            <person name="Zhao Q."/>
            <person name="Feng Q."/>
            <person name="Zhang L."/>
            <person name="Zhu J."/>
            <person name="Weng Q."/>
            <person name="Mu J."/>
            <person name="Lu Y."/>
            <person name="Fan D."/>
            <person name="Liu Y."/>
            <person name="Guan J."/>
            <person name="Zhang Y."/>
            <person name="Yu S."/>
            <person name="Liu X."/>
            <person name="Zhang Y."/>
            <person name="Hong G."/>
            <person name="Han B."/>
            <person name="Choisne N."/>
            <person name="Demange N."/>
            <person name="Orjeda G."/>
            <person name="Samain S."/>
            <person name="Cattolico L."/>
            <person name="Pelletier E."/>
            <person name="Couloux A."/>
            <person name="Segurens B."/>
            <person name="Wincker P."/>
            <person name="D'Hont A."/>
            <person name="Scarpelli C."/>
            <person name="Weissenbach J."/>
            <person name="Salanoubat M."/>
            <person name="Quetier F."/>
            <person name="Yu Y."/>
            <person name="Kim H.R."/>
            <person name="Rambo T."/>
            <person name="Currie J."/>
            <person name="Collura K."/>
            <person name="Luo M."/>
            <person name="Yang T."/>
            <person name="Ammiraju J.S.S."/>
            <person name="Engler F."/>
            <person name="Soderlund C."/>
            <person name="Wing R.A."/>
            <person name="Palmer L.E."/>
            <person name="de la Bastide M."/>
            <person name="Spiegel L."/>
            <person name="Nascimento L."/>
            <person name="Zutavern T."/>
            <person name="O'Shaughnessy A."/>
            <person name="Dike S."/>
            <person name="Dedhia N."/>
            <person name="Preston R."/>
            <person name="Balija V."/>
            <person name="McCombie W.R."/>
            <person name="Chow T."/>
            <person name="Chen H."/>
            <person name="Chung M."/>
            <person name="Chen C."/>
            <person name="Shaw J."/>
            <person name="Wu H."/>
            <person name="Hsiao K."/>
            <person name="Chao Y."/>
            <person name="Chu M."/>
            <person name="Cheng C."/>
            <person name="Hour A."/>
            <person name="Lee P."/>
            <person name="Lin S."/>
            <person name="Lin Y."/>
            <person name="Liou J."/>
            <person name="Liu S."/>
            <person name="Hsing Y."/>
            <person name="Raghuvanshi S."/>
            <person name="Mohanty A."/>
            <person name="Bharti A.K."/>
            <person name="Gaur A."/>
            <person name="Gupta V."/>
            <person name="Kumar D."/>
            <person name="Ravi V."/>
            <person name="Vij S."/>
            <person name="Kapur A."/>
            <person name="Khurana P."/>
            <person name="Khurana P."/>
            <person name="Khurana J.P."/>
            <person name="Tyagi A.K."/>
            <person name="Gaikwad K."/>
            <person name="Singh A."/>
            <person name="Dalal V."/>
            <person name="Srivastava S."/>
            <person name="Dixit A."/>
            <person name="Pal A.K."/>
            <person name="Ghazi I.A."/>
            <person name="Yadav M."/>
            <person name="Pandit A."/>
            <person name="Bhargava A."/>
            <person name="Sureshbabu K."/>
            <person name="Batra K."/>
            <person name="Sharma T.R."/>
            <person name="Mohapatra T."/>
            <person name="Singh N.K."/>
            <person name="Messing J."/>
            <person name="Nelson A.B."/>
            <person name="Fuks G."/>
            <person name="Kavchok S."/>
            <person name="Keizer G."/>
            <person name="Linton E."/>
            <person name="Llaca V."/>
            <person name="Song R."/>
            <person name="Tanyolac B."/>
            <person name="Young S."/>
            <person name="Ho-Il K."/>
            <person name="Hahn J.H."/>
            <person name="Sangsakoo G."/>
            <person name="Vanavichit A."/>
            <person name="de Mattos Luiz.A.T."/>
            <person name="Zimmer P.D."/>
            <person name="Malone G."/>
            <person name="Dellagostin O."/>
            <person name="de Oliveira A.C."/>
            <person name="Bevan M."/>
            <person name="Bancroft I."/>
            <person name="Minx P."/>
            <person name="Cordum H."/>
            <person name="Wilson R."/>
            <person name="Cheng Z."/>
            <person name="Jin W."/>
            <person name="Jiang J."/>
            <person name="Leong S.A."/>
            <person name="Iwama H."/>
            <person name="Gojobori T."/>
            <person name="Itoh T."/>
            <person name="Niimura Y."/>
            <person name="Fujii Y."/>
            <person name="Habara T."/>
            <person name="Sakai H."/>
            <person name="Sato Y."/>
            <person name="Wilson G."/>
            <person name="Kumar K."/>
            <person name="McCouch S."/>
            <person name="Juretic N."/>
            <person name="Hoen D."/>
            <person name="Wright S."/>
            <person name="Bruskiewich R."/>
            <person name="Bureau T."/>
            <person name="Miyao A."/>
            <person name="Hirochika H."/>
            <person name="Nishikawa T."/>
            <person name="Kadowaki K."/>
            <person name="Sugiura M."/>
            <person name="Burr B."/>
            <person name="Sasaki T."/>
        </authorList>
    </citation>
    <scope>NUCLEOTIDE SEQUENCE [LARGE SCALE GENOMIC DNA]</scope>
    <source>
        <strain evidence="7">cv. Nipponbare</strain>
    </source>
</reference>
<dbReference type="PROSITE" id="PS00178">
    <property type="entry name" value="AA_TRNA_LIGASE_I"/>
    <property type="match status" value="1"/>
</dbReference>
<dbReference type="PANTHER" id="PTHR10055:SF1">
    <property type="entry name" value="TRYPTOPHAN--TRNA LIGASE, CYTOPLASMIC"/>
    <property type="match status" value="1"/>
</dbReference>
<organism evidence="6 7">
    <name type="scientific">Oryza sativa subsp. japonica</name>
    <name type="common">Rice</name>
    <dbReference type="NCBI Taxonomy" id="39947"/>
    <lineage>
        <taxon>Eukaryota</taxon>
        <taxon>Viridiplantae</taxon>
        <taxon>Streptophyta</taxon>
        <taxon>Embryophyta</taxon>
        <taxon>Tracheophyta</taxon>
        <taxon>Spermatophyta</taxon>
        <taxon>Magnoliopsida</taxon>
        <taxon>Liliopsida</taxon>
        <taxon>Poales</taxon>
        <taxon>Poaceae</taxon>
        <taxon>BOP clade</taxon>
        <taxon>Oryzoideae</taxon>
        <taxon>Oryzeae</taxon>
        <taxon>Oryzinae</taxon>
        <taxon>Oryza</taxon>
        <taxon>Oryza sativa</taxon>
    </lineage>
</organism>
<dbReference type="SMR" id="A0A0P0X554"/>
<dbReference type="InterPro" id="IPR001412">
    <property type="entry name" value="aa-tRNA-synth_I_CS"/>
</dbReference>
<accession>A0A0P0X554</accession>
<dbReference type="eggNOG" id="KOG2145">
    <property type="taxonomic scope" value="Eukaryota"/>
</dbReference>
<protein>
    <recommendedName>
        <fullName evidence="5">Tryptophanyl-tRNA synthetase</fullName>
    </recommendedName>
</protein>
<dbReference type="GO" id="GO:0004812">
    <property type="term" value="F:aminoacyl-tRNA ligase activity"/>
    <property type="evidence" value="ECO:0007669"/>
    <property type="project" value="UniProtKB-KW"/>
</dbReference>
<dbReference type="PaxDb" id="39947-A0A0P0X554"/>
<keyword evidence="3" id="KW-0067">ATP-binding</keyword>
<dbReference type="GO" id="GO:0005524">
    <property type="term" value="F:ATP binding"/>
    <property type="evidence" value="ECO:0007669"/>
    <property type="project" value="UniProtKB-KW"/>
</dbReference>
<dbReference type="GO" id="GO:0009791">
    <property type="term" value="P:post-embryonic development"/>
    <property type="evidence" value="ECO:0007669"/>
    <property type="project" value="UniProtKB-ARBA"/>
</dbReference>
<dbReference type="Proteomes" id="UP000059680">
    <property type="component" value="Chromosome 7"/>
</dbReference>
<dbReference type="InParanoid" id="A0A0P0X554"/>
<evidence type="ECO:0000256" key="1">
    <source>
        <dbReference type="ARBA" id="ARBA00022598"/>
    </source>
</evidence>
<evidence type="ECO:0000313" key="7">
    <source>
        <dbReference type="Proteomes" id="UP000059680"/>
    </source>
</evidence>
<evidence type="ECO:0000256" key="5">
    <source>
        <dbReference type="ARBA" id="ARBA00030268"/>
    </source>
</evidence>
<reference evidence="6 7" key="3">
    <citation type="journal article" date="2013" name="Rice">
        <title>Improvement of the Oryza sativa Nipponbare reference genome using next generation sequence and optical map data.</title>
        <authorList>
            <person name="Kawahara Y."/>
            <person name="de la Bastide M."/>
            <person name="Hamilton J.P."/>
            <person name="Kanamori H."/>
            <person name="McCombie W.R."/>
            <person name="Ouyang S."/>
            <person name="Schwartz D.C."/>
            <person name="Tanaka T."/>
            <person name="Wu J."/>
            <person name="Zhou S."/>
            <person name="Childs K.L."/>
            <person name="Davidson R.M."/>
            <person name="Lin H."/>
            <person name="Quesada-Ocampo L."/>
            <person name="Vaillancourt B."/>
            <person name="Sakai H."/>
            <person name="Lee S.S."/>
            <person name="Kim J."/>
            <person name="Numa H."/>
            <person name="Itoh T."/>
            <person name="Buell C.R."/>
            <person name="Matsumoto T."/>
        </authorList>
    </citation>
    <scope>NUCLEOTIDE SEQUENCE [LARGE SCALE GENOMIC DNA]</scope>
    <source>
        <strain evidence="7">cv. Nipponbare</strain>
    </source>
</reference>
<evidence type="ECO:0000313" key="6">
    <source>
        <dbReference type="EMBL" id="BAT00979.1"/>
    </source>
</evidence>
<dbReference type="InterPro" id="IPR014729">
    <property type="entry name" value="Rossmann-like_a/b/a_fold"/>
</dbReference>
<dbReference type="Gramene" id="Os07t0278400-00">
    <property type="protein sequence ID" value="Os07t0278400-00"/>
    <property type="gene ID" value="Os07g0278400"/>
</dbReference>
<gene>
    <name evidence="6" type="ordered locus">Os07g0278400</name>
    <name evidence="6" type="ORF">OSNPB_070278400</name>
</gene>
<reference evidence="6 7" key="2">
    <citation type="journal article" date="2013" name="Plant Cell Physiol.">
        <title>Rice Annotation Project Database (RAP-DB): an integrative and interactive database for rice genomics.</title>
        <authorList>
            <person name="Sakai H."/>
            <person name="Lee S.S."/>
            <person name="Tanaka T."/>
            <person name="Numa H."/>
            <person name="Kim J."/>
            <person name="Kawahara Y."/>
            <person name="Wakimoto H."/>
            <person name="Yang C.C."/>
            <person name="Iwamoto M."/>
            <person name="Abe T."/>
            <person name="Yamada Y."/>
            <person name="Muto A."/>
            <person name="Inokuchi H."/>
            <person name="Ikemura T."/>
            <person name="Matsumoto T."/>
            <person name="Sasaki T."/>
            <person name="Itoh T."/>
        </authorList>
    </citation>
    <scope>NUCLEOTIDE SEQUENCE [LARGE SCALE GENOMIC DNA]</scope>
    <source>
        <strain evidence="7">cv. Nipponbare</strain>
    </source>
</reference>
<dbReference type="EMBL" id="AP014963">
    <property type="protein sequence ID" value="BAT00979.1"/>
    <property type="molecule type" value="Genomic_DNA"/>
</dbReference>
<keyword evidence="1" id="KW-0436">Ligase</keyword>
<dbReference type="SUPFAM" id="SSF52374">
    <property type="entry name" value="Nucleotidylyl transferase"/>
    <property type="match status" value="1"/>
</dbReference>